<dbReference type="InterPro" id="IPR052016">
    <property type="entry name" value="Bact_Sigma-Reg"/>
</dbReference>
<evidence type="ECO:0000313" key="4">
    <source>
        <dbReference type="EMBL" id="MCS0638152.1"/>
    </source>
</evidence>
<dbReference type="SMART" id="SM00331">
    <property type="entry name" value="PP2C_SIG"/>
    <property type="match status" value="1"/>
</dbReference>
<dbReference type="Pfam" id="PF07228">
    <property type="entry name" value="SpoIIE"/>
    <property type="match status" value="1"/>
</dbReference>
<evidence type="ECO:0000256" key="1">
    <source>
        <dbReference type="ARBA" id="ARBA00022801"/>
    </source>
</evidence>
<dbReference type="Gene3D" id="3.30.450.40">
    <property type="match status" value="1"/>
</dbReference>
<dbReference type="Gene3D" id="3.60.40.10">
    <property type="entry name" value="PPM-type phosphatase domain"/>
    <property type="match status" value="1"/>
</dbReference>
<keyword evidence="1" id="KW-0378">Hydrolase</keyword>
<dbReference type="InterPro" id="IPR036457">
    <property type="entry name" value="PPM-type-like_dom_sf"/>
</dbReference>
<dbReference type="InterPro" id="IPR036890">
    <property type="entry name" value="HATPase_C_sf"/>
</dbReference>
<keyword evidence="5" id="KW-1185">Reference proteome</keyword>
<evidence type="ECO:0000259" key="3">
    <source>
        <dbReference type="SMART" id="SM00331"/>
    </source>
</evidence>
<proteinExistence type="predicted"/>
<dbReference type="Proteomes" id="UP001431313">
    <property type="component" value="Unassembled WGS sequence"/>
</dbReference>
<dbReference type="SUPFAM" id="SSF55874">
    <property type="entry name" value="ATPase domain of HSP90 chaperone/DNA topoisomerase II/histidine kinase"/>
    <property type="match status" value="1"/>
</dbReference>
<dbReference type="PANTHER" id="PTHR43156:SF2">
    <property type="entry name" value="STAGE II SPORULATION PROTEIN E"/>
    <property type="match status" value="1"/>
</dbReference>
<dbReference type="PANTHER" id="PTHR43156">
    <property type="entry name" value="STAGE II SPORULATION PROTEIN E-RELATED"/>
    <property type="match status" value="1"/>
</dbReference>
<gene>
    <name evidence="4" type="ORF">NX801_21345</name>
</gene>
<dbReference type="CDD" id="cd16936">
    <property type="entry name" value="HATPase_RsbW-like"/>
    <property type="match status" value="1"/>
</dbReference>
<protein>
    <submittedName>
        <fullName evidence="4">SpoIIE family protein phosphatase</fullName>
    </submittedName>
</protein>
<accession>A0ABT2CL71</accession>
<dbReference type="SUPFAM" id="SSF55781">
    <property type="entry name" value="GAF domain-like"/>
    <property type="match status" value="1"/>
</dbReference>
<evidence type="ECO:0000313" key="5">
    <source>
        <dbReference type="Proteomes" id="UP001431313"/>
    </source>
</evidence>
<dbReference type="Pfam" id="PF13581">
    <property type="entry name" value="HATPase_c_2"/>
    <property type="match status" value="1"/>
</dbReference>
<feature type="region of interest" description="Disordered" evidence="2">
    <location>
        <begin position="86"/>
        <end position="109"/>
    </location>
</feature>
<sequence length="619" mass="65409">MTRTSLAGNPLAPAAGRRFVRTALADWSGAGLPAAALLGQRVADDLILVVDELVTNAVVHAGTTVELLLRLEEPAEDRPAAVVLEVSDHHPTRPLQSTRPGSGAGEDGMEEYGRGLQLVAALAECWGITYRSGLKTVWARLPLDDWETGTLVTGSGPGAGEPAAEPAVRRGLRAAGILAPVPRPAARDEREWIDRGAPSFLAEASDLLAGQLDEDMVAALAGQLLVPRLGDWCAFWLEGCDGGEPRLARVWHADESALERLRAVLEKEPPRLTEAAGTAPVRLAWPEAAGEGSALAYRLVAGGQAYGTLLLGHRTPCRVPERVTALVEDFARRVALAIGAARRYTRQATISRVLQRGLLPSRVARIPGVESCVVYEPSDEGLAGGDFYDVFQSGAGAPGAPARWCFMLGDVQGSGPEAAVVTGLARPWLRLLAREGHPVGHVLERLNRLLLDESMEAAEAAALVVAAAGGQEPLAPVQPRFLSLLYGELQPLGPEEGGGARCTLACAGHPLPLLLRPDGTVTQAASPQLLLGVVDDVRFQSQSFRLAPGDTLLCVTDGVTERRAPSGRMFDDGDGLARALAECAGLPARDVGDRLRQAVHSFGETPVRDDLALLVLQAR</sequence>
<evidence type="ECO:0000256" key="2">
    <source>
        <dbReference type="SAM" id="MobiDB-lite"/>
    </source>
</evidence>
<comment type="caution">
    <text evidence="4">The sequence shown here is derived from an EMBL/GenBank/DDBJ whole genome shotgun (WGS) entry which is preliminary data.</text>
</comment>
<dbReference type="Gene3D" id="3.30.565.10">
    <property type="entry name" value="Histidine kinase-like ATPase, C-terminal domain"/>
    <property type="match status" value="1"/>
</dbReference>
<dbReference type="InterPro" id="IPR001932">
    <property type="entry name" value="PPM-type_phosphatase-like_dom"/>
</dbReference>
<dbReference type="InterPro" id="IPR003594">
    <property type="entry name" value="HATPase_dom"/>
</dbReference>
<feature type="domain" description="PPM-type phosphatase" evidence="3">
    <location>
        <begin position="369"/>
        <end position="618"/>
    </location>
</feature>
<dbReference type="EMBL" id="JANUGQ010000019">
    <property type="protein sequence ID" value="MCS0638152.1"/>
    <property type="molecule type" value="Genomic_DNA"/>
</dbReference>
<reference evidence="4" key="1">
    <citation type="submission" date="2022-08" db="EMBL/GenBank/DDBJ databases">
        <authorList>
            <person name="Somphong A."/>
            <person name="Phongsopitanun W."/>
        </authorList>
    </citation>
    <scope>NUCLEOTIDE SEQUENCE</scope>
    <source>
        <strain evidence="4">LP05-1</strain>
    </source>
</reference>
<name>A0ABT2CL71_9ACTN</name>
<organism evidence="4 5">
    <name type="scientific">Streptomyces pyxinae</name>
    <dbReference type="NCBI Taxonomy" id="2970734"/>
    <lineage>
        <taxon>Bacteria</taxon>
        <taxon>Bacillati</taxon>
        <taxon>Actinomycetota</taxon>
        <taxon>Actinomycetes</taxon>
        <taxon>Kitasatosporales</taxon>
        <taxon>Streptomycetaceae</taxon>
        <taxon>Streptomyces</taxon>
    </lineage>
</organism>
<dbReference type="InterPro" id="IPR029016">
    <property type="entry name" value="GAF-like_dom_sf"/>
</dbReference>